<dbReference type="AlphaFoldDB" id="A0AAV2S9C4"/>
<proteinExistence type="predicted"/>
<evidence type="ECO:0000313" key="2">
    <source>
        <dbReference type="Proteomes" id="UP001497623"/>
    </source>
</evidence>
<reference evidence="1 2" key="1">
    <citation type="submission" date="2024-05" db="EMBL/GenBank/DDBJ databases">
        <authorList>
            <person name="Wallberg A."/>
        </authorList>
    </citation>
    <scope>NUCLEOTIDE SEQUENCE [LARGE SCALE GENOMIC DNA]</scope>
</reference>
<keyword evidence="2" id="KW-1185">Reference proteome</keyword>
<accession>A0AAV2S9C4</accession>
<dbReference type="Proteomes" id="UP001497623">
    <property type="component" value="Unassembled WGS sequence"/>
</dbReference>
<dbReference type="EMBL" id="CAXKWB010050593">
    <property type="protein sequence ID" value="CAL4170073.1"/>
    <property type="molecule type" value="Genomic_DNA"/>
</dbReference>
<sequence length="328" mass="38148">MQANTCIAKAVSFKKHCPSSSKSTLRFNLEKVSCFQSEDLNKDNMYNEQLEKIQEAAQENAEDKLDQVILNEKGFVWMYDYLLQSSSIYQDDGIERRRMCRHIYLMMCDSVLSTVNNRSPDHYQTNLTLAAIDAVNEPESSNFLKWPIIVPLVTLYNMEMTAEVQEQCKQARALMKHSKKKDRSIHNALQEVKSAKLWVVVELMELAMTFPSTIADLKRSIDTLKLISDVVTDVQKDTTHKEQGYEYYGLQNLNSSLLYLEQLPNGLFLRCNNTKRRKPQINKRYNIFKFHNCNRNVVKGNTEKSNQIPQDIRDWIFDTVLSKYTSVK</sequence>
<gene>
    <name evidence="1" type="ORF">MNOR_LOCUS33952</name>
</gene>
<organism evidence="1 2">
    <name type="scientific">Meganyctiphanes norvegica</name>
    <name type="common">Northern krill</name>
    <name type="synonym">Thysanopoda norvegica</name>
    <dbReference type="NCBI Taxonomy" id="48144"/>
    <lineage>
        <taxon>Eukaryota</taxon>
        <taxon>Metazoa</taxon>
        <taxon>Ecdysozoa</taxon>
        <taxon>Arthropoda</taxon>
        <taxon>Crustacea</taxon>
        <taxon>Multicrustacea</taxon>
        <taxon>Malacostraca</taxon>
        <taxon>Eumalacostraca</taxon>
        <taxon>Eucarida</taxon>
        <taxon>Euphausiacea</taxon>
        <taxon>Euphausiidae</taxon>
        <taxon>Meganyctiphanes</taxon>
    </lineage>
</organism>
<comment type="caution">
    <text evidence="1">The sequence shown here is derived from an EMBL/GenBank/DDBJ whole genome shotgun (WGS) entry which is preliminary data.</text>
</comment>
<protein>
    <submittedName>
        <fullName evidence="1">Uncharacterized protein</fullName>
    </submittedName>
</protein>
<name>A0AAV2S9C4_MEGNR</name>
<evidence type="ECO:0000313" key="1">
    <source>
        <dbReference type="EMBL" id="CAL4170073.1"/>
    </source>
</evidence>